<reference evidence="8 9" key="2">
    <citation type="journal article" date="2016" name="Appl. Microbiol. Biotechnol.">
        <title>Mutations improving production and secretion of extracellular lipase by Burkholderia glumae PG1.</title>
        <authorList>
            <person name="Knapp A."/>
            <person name="Voget S."/>
            <person name="Gao R."/>
            <person name="Zaburannyi N."/>
            <person name="Krysciak D."/>
            <person name="Breuer M."/>
            <person name="Hauer B."/>
            <person name="Streit W.R."/>
            <person name="Muller R."/>
            <person name="Daniel R."/>
            <person name="Jaeger K.E."/>
        </authorList>
    </citation>
    <scope>NUCLEOTIDE SEQUENCE [LARGE SCALE GENOMIC DNA]</scope>
    <source>
        <strain evidence="8 9">PG1</strain>
    </source>
</reference>
<keyword evidence="5 6" id="KW-0472">Membrane</keyword>
<evidence type="ECO:0000256" key="6">
    <source>
        <dbReference type="SAM" id="Phobius"/>
    </source>
</evidence>
<keyword evidence="3 6" id="KW-0812">Transmembrane</keyword>
<organism evidence="8 9">
    <name type="scientific">Burkholderia plantarii</name>
    <dbReference type="NCBI Taxonomy" id="41899"/>
    <lineage>
        <taxon>Bacteria</taxon>
        <taxon>Pseudomonadati</taxon>
        <taxon>Pseudomonadota</taxon>
        <taxon>Betaproteobacteria</taxon>
        <taxon>Burkholderiales</taxon>
        <taxon>Burkholderiaceae</taxon>
        <taxon>Burkholderia</taxon>
    </lineage>
</organism>
<dbReference type="KEGG" id="bgp:BGL_1c20060"/>
<evidence type="ECO:0000256" key="1">
    <source>
        <dbReference type="ARBA" id="ARBA00004141"/>
    </source>
</evidence>
<feature type="transmembrane region" description="Helical" evidence="6">
    <location>
        <begin position="353"/>
        <end position="372"/>
    </location>
</feature>
<dbReference type="Proteomes" id="UP000031838">
    <property type="component" value="Chromosome 1"/>
</dbReference>
<proteinExistence type="predicted"/>
<feature type="transmembrane region" description="Helical" evidence="6">
    <location>
        <begin position="205"/>
        <end position="223"/>
    </location>
</feature>
<feature type="transmembrane region" description="Helical" evidence="6">
    <location>
        <begin position="85"/>
        <end position="106"/>
    </location>
</feature>
<feature type="transmembrane region" description="Helical" evidence="6">
    <location>
        <begin position="258"/>
        <end position="277"/>
    </location>
</feature>
<feature type="transmembrane region" description="Helical" evidence="6">
    <location>
        <begin position="29"/>
        <end position="48"/>
    </location>
</feature>
<dbReference type="InterPro" id="IPR003474">
    <property type="entry name" value="Glcn_transporter"/>
</dbReference>
<reference evidence="9" key="1">
    <citation type="submission" date="2011-03" db="EMBL/GenBank/DDBJ databases">
        <authorList>
            <person name="Voget S."/>
            <person name="Streit W.R."/>
            <person name="Jaeger K.E."/>
            <person name="Daniel R."/>
        </authorList>
    </citation>
    <scope>NUCLEOTIDE SEQUENCE [LARGE SCALE GENOMIC DNA]</scope>
    <source>
        <strain evidence="9">PG1</strain>
    </source>
</reference>
<feature type="transmembrane region" description="Helical" evidence="6">
    <location>
        <begin position="54"/>
        <end position="78"/>
    </location>
</feature>
<evidence type="ECO:0000259" key="7">
    <source>
        <dbReference type="Pfam" id="PF03600"/>
    </source>
</evidence>
<evidence type="ECO:0000256" key="2">
    <source>
        <dbReference type="ARBA" id="ARBA00022448"/>
    </source>
</evidence>
<dbReference type="Pfam" id="PF03600">
    <property type="entry name" value="CitMHS"/>
    <property type="match status" value="1"/>
</dbReference>
<keyword evidence="9" id="KW-1185">Reference proteome</keyword>
<evidence type="ECO:0000256" key="4">
    <source>
        <dbReference type="ARBA" id="ARBA00022989"/>
    </source>
</evidence>
<feature type="transmembrane region" description="Helical" evidence="6">
    <location>
        <begin position="377"/>
        <end position="394"/>
    </location>
</feature>
<keyword evidence="2" id="KW-0813">Transport</keyword>
<dbReference type="InterPro" id="IPR014738">
    <property type="entry name" value="Citrate_transporter"/>
</dbReference>
<feature type="transmembrane region" description="Helical" evidence="6">
    <location>
        <begin position="414"/>
        <end position="433"/>
    </location>
</feature>
<keyword evidence="4 6" id="KW-1133">Transmembrane helix</keyword>
<dbReference type="GO" id="GO:0015128">
    <property type="term" value="F:gluconate transmembrane transporter activity"/>
    <property type="evidence" value="ECO:0007669"/>
    <property type="project" value="InterPro"/>
</dbReference>
<dbReference type="NCBIfam" id="TIGR00784">
    <property type="entry name" value="citMHS"/>
    <property type="match status" value="1"/>
</dbReference>
<feature type="transmembrane region" description="Helical" evidence="6">
    <location>
        <begin position="313"/>
        <end position="333"/>
    </location>
</feature>
<feature type="transmembrane region" description="Helical" evidence="6">
    <location>
        <begin position="283"/>
        <end position="301"/>
    </location>
</feature>
<feature type="domain" description="Citrate transporter-like" evidence="7">
    <location>
        <begin position="46"/>
        <end position="397"/>
    </location>
</feature>
<gene>
    <name evidence="8" type="primary">citN</name>
    <name evidence="8" type="ORF">BGL_1c20060</name>
</gene>
<dbReference type="AlphaFoldDB" id="A0A0B6RZL1"/>
<protein>
    <submittedName>
        <fullName evidence="8">H+ citrate symporter CitN</fullName>
    </submittedName>
</protein>
<accession>A0A0B6RZL1</accession>
<dbReference type="InterPro" id="IPR004680">
    <property type="entry name" value="Cit_transptr-like_dom"/>
</dbReference>
<evidence type="ECO:0000256" key="5">
    <source>
        <dbReference type="ARBA" id="ARBA00023136"/>
    </source>
</evidence>
<sequence length="462" mass="48419">MLRSNHFNCVIAVAKLRSPSSKDKTGDTMMLPLLGLATIVALLGTILTRRLSPLVALIVVPVAAALAGGFGLQVGGFVVGGLKSLAPVVGMFVFAILYFGTITDAGTLDPIIDRILRAVGTRPTRIVIGTTLLALLIHLDGSGAVCFLVTIPAMLPLYDRLKMDRRVLAAAVSMAAGINFLPWTGPMIRASASLHLPISALFNPLIPVQAVGLAFVFGAAYWLGRREEKRLGGAAHGAIPMPERVLTPEEQALRRPRLFGFNLALTVLVLGSMVVLGERVPPALTFMVGLCIALVVNYPDVEMQRKRIDAHARAALMMAGILLAAGVFTGVMQGSGMLKAMAGAAVGFVPPSMAGHIPVVLGLLAMPLSLLFDPDSFYFGVLPVIAEVSGQLGVPAVHVGQAALLGQMTTGFPVSPLTPATFLVVGLCGIELAEHQKFTFPLLFGASVVMTIACVVLGVFPL</sequence>
<evidence type="ECO:0000313" key="8">
    <source>
        <dbReference type="EMBL" id="AJK46515.1"/>
    </source>
</evidence>
<dbReference type="PANTHER" id="PTHR30354">
    <property type="entry name" value="GNT FAMILY GLUCONATE TRANSPORTER"/>
    <property type="match status" value="1"/>
</dbReference>
<evidence type="ECO:0000256" key="3">
    <source>
        <dbReference type="ARBA" id="ARBA00022692"/>
    </source>
</evidence>
<dbReference type="HOGENOM" id="CLU_044454_0_1_4"/>
<comment type="subcellular location">
    <subcellularLocation>
        <location evidence="1">Membrane</location>
        <topology evidence="1">Multi-pass membrane protein</topology>
    </subcellularLocation>
</comment>
<evidence type="ECO:0000313" key="9">
    <source>
        <dbReference type="Proteomes" id="UP000031838"/>
    </source>
</evidence>
<dbReference type="EMBL" id="CP002580">
    <property type="protein sequence ID" value="AJK46515.1"/>
    <property type="molecule type" value="Genomic_DNA"/>
</dbReference>
<feature type="transmembrane region" description="Helical" evidence="6">
    <location>
        <begin position="440"/>
        <end position="460"/>
    </location>
</feature>
<dbReference type="PANTHER" id="PTHR30354:SF26">
    <property type="entry name" value="TRANSPORTER, PUTATIVE-RELATED"/>
    <property type="match status" value="1"/>
</dbReference>
<feature type="transmembrane region" description="Helical" evidence="6">
    <location>
        <begin position="167"/>
        <end position="185"/>
    </location>
</feature>
<dbReference type="GO" id="GO:0015137">
    <property type="term" value="F:citrate transmembrane transporter activity"/>
    <property type="evidence" value="ECO:0007669"/>
    <property type="project" value="InterPro"/>
</dbReference>
<dbReference type="GO" id="GO:0005886">
    <property type="term" value="C:plasma membrane"/>
    <property type="evidence" value="ECO:0007669"/>
    <property type="project" value="TreeGrafter"/>
</dbReference>
<name>A0A0B6RZL1_BURPL</name>